<dbReference type="AlphaFoldDB" id="A0A1I3Q9V4"/>
<evidence type="ECO:0000256" key="1">
    <source>
        <dbReference type="ARBA" id="ARBA00000085"/>
    </source>
</evidence>
<comment type="catalytic activity">
    <reaction evidence="1">
        <text>ATP + protein L-histidine = ADP + protein N-phospho-L-histidine.</text>
        <dbReference type="EC" id="2.7.13.3"/>
    </reaction>
</comment>
<keyword evidence="8" id="KW-0902">Two-component regulatory system</keyword>
<reference evidence="12" key="1">
    <citation type="submission" date="2016-10" db="EMBL/GenBank/DDBJ databases">
        <authorList>
            <person name="Varghese N."/>
            <person name="Submissions S."/>
        </authorList>
    </citation>
    <scope>NUCLEOTIDE SEQUENCE [LARGE SCALE GENOMIC DNA]</scope>
    <source>
        <strain evidence="12">DSM 5918</strain>
    </source>
</reference>
<keyword evidence="4" id="KW-0808">Transferase</keyword>
<dbReference type="SUPFAM" id="SSF55874">
    <property type="entry name" value="ATPase domain of HSP90 chaperone/DNA topoisomerase II/histidine kinase"/>
    <property type="match status" value="1"/>
</dbReference>
<feature type="domain" description="Histidine kinase" evidence="10">
    <location>
        <begin position="326"/>
        <end position="555"/>
    </location>
</feature>
<evidence type="ECO:0000259" key="10">
    <source>
        <dbReference type="PROSITE" id="PS50109"/>
    </source>
</evidence>
<dbReference type="GO" id="GO:0000155">
    <property type="term" value="F:phosphorelay sensor kinase activity"/>
    <property type="evidence" value="ECO:0007669"/>
    <property type="project" value="InterPro"/>
</dbReference>
<dbReference type="Gene3D" id="3.30.565.10">
    <property type="entry name" value="Histidine kinase-like ATPase, C-terminal domain"/>
    <property type="match status" value="1"/>
</dbReference>
<feature type="transmembrane region" description="Helical" evidence="9">
    <location>
        <begin position="12"/>
        <end position="37"/>
    </location>
</feature>
<keyword evidence="6 11" id="KW-0418">Kinase</keyword>
<dbReference type="Gene3D" id="1.10.287.130">
    <property type="match status" value="1"/>
</dbReference>
<accession>A0A1I3Q9V4</accession>
<dbReference type="RefSeq" id="WP_092372716.1">
    <property type="nucleotide sequence ID" value="NZ_FORX01000002.1"/>
</dbReference>
<evidence type="ECO:0000256" key="6">
    <source>
        <dbReference type="ARBA" id="ARBA00022777"/>
    </source>
</evidence>
<sequence>MRQYTRQTIKRNFFAAMLLAPFIPVLLALGTGGYLFWNHVQQGALSRLTLLSTGSARVVDLFLDDFLGDLTMAQVHLSEHPDSNGLRTVFDRLSVKHKRLVDVALVDPDGLVKAYVGPSVYTGTHIVPGQWLDEALQRGSSVSGVISGQMGLPHCIVALRLTSGDEPLILRASLDLEIFAQMLMDVRGGATELFLVNREGEVIAGSGGQILTRERGLVEHVFMERVGTAFHDSPSDTAYSSVVLRHGGWILAARKHMGAIFSATDSTALFLGMSLLSAGIVVFLSSLYLTGYVEKMLRQRDEEREVLREQLYRAGRLAELGEMAAGFAHEINNPLQIMKSDQAYMEMLLQDFRDRAASDADFLGDVNEMAASINQLKLQIDRCARITHSILSFGRAGNSEAQNIDLGKFIPEVLTMIQKKIQLSNIALHVDMPDSRLLVHVDPARLQQVLLNLLNNAMYAVSEVSNIRPGEIVLSCSAEGADQVRVEIRDNGSGIGVDQQKLIFTPFYTTKPAGSGTGLGLSLCHGIVESMKGVLDFTSVKGQGSAFFLLLPRVTSSTD</sequence>
<evidence type="ECO:0000256" key="9">
    <source>
        <dbReference type="SAM" id="Phobius"/>
    </source>
</evidence>
<evidence type="ECO:0000256" key="4">
    <source>
        <dbReference type="ARBA" id="ARBA00022679"/>
    </source>
</evidence>
<evidence type="ECO:0000313" key="11">
    <source>
        <dbReference type="EMBL" id="SFJ30111.1"/>
    </source>
</evidence>
<dbReference type="CDD" id="cd00082">
    <property type="entry name" value="HisKA"/>
    <property type="match status" value="1"/>
</dbReference>
<keyword evidence="7" id="KW-0067">ATP-binding</keyword>
<keyword evidence="9" id="KW-1133">Transmembrane helix</keyword>
<keyword evidence="9" id="KW-0812">Transmembrane</keyword>
<name>A0A1I3Q9V4_9BACT</name>
<dbReference type="STRING" id="52560.SAMN04488082_102251"/>
<dbReference type="GO" id="GO:0005524">
    <property type="term" value="F:ATP binding"/>
    <property type="evidence" value="ECO:0007669"/>
    <property type="project" value="UniProtKB-KW"/>
</dbReference>
<gene>
    <name evidence="11" type="ORF">SAMN04488082_102251</name>
</gene>
<dbReference type="OrthoDB" id="9777714at2"/>
<evidence type="ECO:0000256" key="8">
    <source>
        <dbReference type="ARBA" id="ARBA00023012"/>
    </source>
</evidence>
<dbReference type="InterPro" id="IPR003594">
    <property type="entry name" value="HATPase_dom"/>
</dbReference>
<evidence type="ECO:0000313" key="12">
    <source>
        <dbReference type="Proteomes" id="UP000198635"/>
    </source>
</evidence>
<dbReference type="PANTHER" id="PTHR43065">
    <property type="entry name" value="SENSOR HISTIDINE KINASE"/>
    <property type="match status" value="1"/>
</dbReference>
<dbReference type="SUPFAM" id="SSF47384">
    <property type="entry name" value="Homodimeric domain of signal transducing histidine kinase"/>
    <property type="match status" value="1"/>
</dbReference>
<protein>
    <recommendedName>
        <fullName evidence="2">histidine kinase</fullName>
        <ecNumber evidence="2">2.7.13.3</ecNumber>
    </recommendedName>
</protein>
<evidence type="ECO:0000256" key="5">
    <source>
        <dbReference type="ARBA" id="ARBA00022741"/>
    </source>
</evidence>
<keyword evidence="5" id="KW-0547">Nucleotide-binding</keyword>
<dbReference type="Proteomes" id="UP000198635">
    <property type="component" value="Unassembled WGS sequence"/>
</dbReference>
<dbReference type="EMBL" id="FORX01000002">
    <property type="protein sequence ID" value="SFJ30111.1"/>
    <property type="molecule type" value="Genomic_DNA"/>
</dbReference>
<dbReference type="Pfam" id="PF02518">
    <property type="entry name" value="HATPase_c"/>
    <property type="match status" value="1"/>
</dbReference>
<dbReference type="PROSITE" id="PS50109">
    <property type="entry name" value="HIS_KIN"/>
    <property type="match status" value="1"/>
</dbReference>
<evidence type="ECO:0000256" key="7">
    <source>
        <dbReference type="ARBA" id="ARBA00022840"/>
    </source>
</evidence>
<keyword evidence="12" id="KW-1185">Reference proteome</keyword>
<evidence type="ECO:0000256" key="2">
    <source>
        <dbReference type="ARBA" id="ARBA00012438"/>
    </source>
</evidence>
<dbReference type="PRINTS" id="PR00344">
    <property type="entry name" value="BCTRLSENSOR"/>
</dbReference>
<dbReference type="InterPro" id="IPR005467">
    <property type="entry name" value="His_kinase_dom"/>
</dbReference>
<dbReference type="InterPro" id="IPR036097">
    <property type="entry name" value="HisK_dim/P_sf"/>
</dbReference>
<dbReference type="InterPro" id="IPR003661">
    <property type="entry name" value="HisK_dim/P_dom"/>
</dbReference>
<keyword evidence="3" id="KW-0597">Phosphoprotein</keyword>
<organism evidence="11 12">
    <name type="scientific">Desulfomicrobium apsheronum</name>
    <dbReference type="NCBI Taxonomy" id="52560"/>
    <lineage>
        <taxon>Bacteria</taxon>
        <taxon>Pseudomonadati</taxon>
        <taxon>Thermodesulfobacteriota</taxon>
        <taxon>Desulfovibrionia</taxon>
        <taxon>Desulfovibrionales</taxon>
        <taxon>Desulfomicrobiaceae</taxon>
        <taxon>Desulfomicrobium</taxon>
    </lineage>
</organism>
<proteinExistence type="predicted"/>
<dbReference type="PANTHER" id="PTHR43065:SF46">
    <property type="entry name" value="C4-DICARBOXYLATE TRANSPORT SENSOR PROTEIN DCTB"/>
    <property type="match status" value="1"/>
</dbReference>
<dbReference type="InterPro" id="IPR036890">
    <property type="entry name" value="HATPase_C_sf"/>
</dbReference>
<dbReference type="EC" id="2.7.13.3" evidence="2"/>
<keyword evidence="9" id="KW-0472">Membrane</keyword>
<dbReference type="InterPro" id="IPR004358">
    <property type="entry name" value="Sig_transdc_His_kin-like_C"/>
</dbReference>
<feature type="transmembrane region" description="Helical" evidence="9">
    <location>
        <begin position="268"/>
        <end position="290"/>
    </location>
</feature>
<dbReference type="SMART" id="SM00387">
    <property type="entry name" value="HATPase_c"/>
    <property type="match status" value="1"/>
</dbReference>
<evidence type="ECO:0000256" key="3">
    <source>
        <dbReference type="ARBA" id="ARBA00022553"/>
    </source>
</evidence>